<keyword evidence="2" id="KW-1185">Reference proteome</keyword>
<proteinExistence type="predicted"/>
<comment type="caution">
    <text evidence="1">The sequence shown here is derived from an EMBL/GenBank/DDBJ whole genome shotgun (WGS) entry which is preliminary data.</text>
</comment>
<dbReference type="EMBL" id="JBHSEG010000008">
    <property type="protein sequence ID" value="MFC4455291.1"/>
    <property type="molecule type" value="Genomic_DNA"/>
</dbReference>
<protein>
    <submittedName>
        <fullName evidence="1">Uncharacterized protein</fullName>
    </submittedName>
</protein>
<dbReference type="RefSeq" id="WP_380130004.1">
    <property type="nucleotide sequence ID" value="NZ_JBHSEG010000008.1"/>
</dbReference>
<name>A0ABV8Y8G1_9DEIO</name>
<evidence type="ECO:0000313" key="1">
    <source>
        <dbReference type="EMBL" id="MFC4455291.1"/>
    </source>
</evidence>
<reference evidence="2" key="1">
    <citation type="journal article" date="2019" name="Int. J. Syst. Evol. Microbiol.">
        <title>The Global Catalogue of Microorganisms (GCM) 10K type strain sequencing project: providing services to taxonomists for standard genome sequencing and annotation.</title>
        <authorList>
            <consortium name="The Broad Institute Genomics Platform"/>
            <consortium name="The Broad Institute Genome Sequencing Center for Infectious Disease"/>
            <person name="Wu L."/>
            <person name="Ma J."/>
        </authorList>
    </citation>
    <scope>NUCLEOTIDE SEQUENCE [LARGE SCALE GENOMIC DNA]</scope>
    <source>
        <strain evidence="2">CCUG 39970</strain>
    </source>
</reference>
<organism evidence="1 2">
    <name type="scientific">Deinococcus sonorensis</name>
    <dbReference type="NCBI Taxonomy" id="309891"/>
    <lineage>
        <taxon>Bacteria</taxon>
        <taxon>Thermotogati</taxon>
        <taxon>Deinococcota</taxon>
        <taxon>Deinococci</taxon>
        <taxon>Deinococcales</taxon>
        <taxon>Deinococcaceae</taxon>
        <taxon>Deinococcus</taxon>
    </lineage>
</organism>
<dbReference type="Proteomes" id="UP001595939">
    <property type="component" value="Unassembled WGS sequence"/>
</dbReference>
<accession>A0ABV8Y8G1</accession>
<evidence type="ECO:0000313" key="2">
    <source>
        <dbReference type="Proteomes" id="UP001595939"/>
    </source>
</evidence>
<gene>
    <name evidence="1" type="ORF">ACFO0P_16050</name>
</gene>
<sequence length="124" mass="13668">MNDLERQVVQLVLALEAVDDPELGAQLKHLEVVSRRYTGVGAYTDFASGQIERAHPYPSGLRLGGSVIGYVGSQEQEAGFVLYVDDGMVRTLESFVYEGTWPEDAEQTFVLKSDQDEEVGRSSP</sequence>